<comment type="caution">
    <text evidence="3">The sequence shown here is derived from an EMBL/GenBank/DDBJ whole genome shotgun (WGS) entry which is preliminary data.</text>
</comment>
<dbReference type="InterPro" id="IPR027051">
    <property type="entry name" value="XdhC_Rossmann_dom"/>
</dbReference>
<keyword evidence="4" id="KW-1185">Reference proteome</keyword>
<reference evidence="3 4" key="1">
    <citation type="submission" date="2019-08" db="EMBL/GenBank/DDBJ databases">
        <title>Parahaliea maris sp. nov., isolated from the surface seawater.</title>
        <authorList>
            <person name="Liu Y."/>
        </authorList>
    </citation>
    <scope>NUCLEOTIDE SEQUENCE [LARGE SCALE GENOMIC DNA]</scope>
    <source>
        <strain evidence="3 4">HSLHS9</strain>
    </source>
</reference>
<evidence type="ECO:0000259" key="1">
    <source>
        <dbReference type="Pfam" id="PF02625"/>
    </source>
</evidence>
<dbReference type="RefSeq" id="WP_148067230.1">
    <property type="nucleotide sequence ID" value="NZ_VRZA01000002.1"/>
</dbReference>
<dbReference type="InterPro" id="IPR052698">
    <property type="entry name" value="MoCofactor_Util/Proc"/>
</dbReference>
<evidence type="ECO:0000313" key="4">
    <source>
        <dbReference type="Proteomes" id="UP000321039"/>
    </source>
</evidence>
<evidence type="ECO:0000313" key="3">
    <source>
        <dbReference type="EMBL" id="TXS95319.1"/>
    </source>
</evidence>
<protein>
    <submittedName>
        <fullName evidence="3">Xanthine dehydrogenase accessory protein XdhC</fullName>
    </submittedName>
</protein>
<gene>
    <name evidence="3" type="primary">xdhC</name>
    <name evidence="3" type="ORF">FV139_05315</name>
</gene>
<dbReference type="PANTHER" id="PTHR30388:SF6">
    <property type="entry name" value="XANTHINE DEHYDROGENASE SUBUNIT A-RELATED"/>
    <property type="match status" value="1"/>
</dbReference>
<proteinExistence type="predicted"/>
<feature type="domain" description="XdhC Rossmann" evidence="2">
    <location>
        <begin position="111"/>
        <end position="252"/>
    </location>
</feature>
<dbReference type="InterPro" id="IPR014308">
    <property type="entry name" value="Xanthine_DH_XdhC"/>
</dbReference>
<dbReference type="EMBL" id="VRZA01000002">
    <property type="protein sequence ID" value="TXS95319.1"/>
    <property type="molecule type" value="Genomic_DNA"/>
</dbReference>
<accession>A0A5C9A5G0</accession>
<evidence type="ECO:0000259" key="2">
    <source>
        <dbReference type="Pfam" id="PF13478"/>
    </source>
</evidence>
<dbReference type="AlphaFoldDB" id="A0A5C9A5G0"/>
<organism evidence="3 4">
    <name type="scientific">Parahaliea maris</name>
    <dbReference type="NCBI Taxonomy" id="2716870"/>
    <lineage>
        <taxon>Bacteria</taxon>
        <taxon>Pseudomonadati</taxon>
        <taxon>Pseudomonadota</taxon>
        <taxon>Gammaproteobacteria</taxon>
        <taxon>Cellvibrionales</taxon>
        <taxon>Halieaceae</taxon>
        <taxon>Parahaliea</taxon>
    </lineage>
</organism>
<feature type="domain" description="XdhC- CoxI" evidence="1">
    <location>
        <begin position="18"/>
        <end position="79"/>
    </location>
</feature>
<dbReference type="Proteomes" id="UP000321039">
    <property type="component" value="Unassembled WGS sequence"/>
</dbReference>
<name>A0A5C9A5G0_9GAMM</name>
<dbReference type="InterPro" id="IPR003777">
    <property type="entry name" value="XdhC_CoxI"/>
</dbReference>
<dbReference type="Gene3D" id="3.40.50.720">
    <property type="entry name" value="NAD(P)-binding Rossmann-like Domain"/>
    <property type="match status" value="1"/>
</dbReference>
<dbReference type="Pfam" id="PF13478">
    <property type="entry name" value="XdhC_C"/>
    <property type="match status" value="1"/>
</dbReference>
<dbReference type="Pfam" id="PF02625">
    <property type="entry name" value="XdhC_CoxI"/>
    <property type="match status" value="1"/>
</dbReference>
<dbReference type="PANTHER" id="PTHR30388">
    <property type="entry name" value="ALDEHYDE OXIDOREDUCTASE MOLYBDENUM COFACTOR ASSEMBLY PROTEIN"/>
    <property type="match status" value="1"/>
</dbReference>
<dbReference type="NCBIfam" id="TIGR02964">
    <property type="entry name" value="xanthine_xdhC"/>
    <property type="match status" value="1"/>
</dbReference>
<sequence length="287" mass="30878">MKELHTHLHWSEAIQSLQASGEDYVLVTQLGTRGSTPRPTGTKMVFARDGSYGSIGGGHLELRAAQIAAEMLGTEGQRIEYLPLGPTLGQCCGGSTSLLFESFAGTALDVALFGAGHVGRTLAPLLQQMPCRLYWFDSREHFSEAPDSGTGAAHFSDDPSAEVANLPAGTWYLIMTHNHQQDYAILKAALKRADAGYVGLIGSLTKWRRFRMRLEHEGFSPAAWEQVHCPIGLDTIPGKRPVEVAVSVAGQIINLYQQQVATPAAGPDAKALQPVREALAGPEAPHE</sequence>